<dbReference type="Proteomes" id="UP000221011">
    <property type="component" value="Chromosome"/>
</dbReference>
<gene>
    <name evidence="1" type="ORF">KY5_2573</name>
</gene>
<sequence length="70" mass="7721">MALTDNDPYNAREGARIILLAARAARRDARGKSNKAVLAKAARIRELAQERENAKAAARIDARKKRHGGR</sequence>
<name>A0A291Q786_9ACTN</name>
<reference evidence="1 2" key="1">
    <citation type="submission" date="2017-08" db="EMBL/GenBank/DDBJ databases">
        <title>Complete Genome Sequence of Streptomyces formicae KY5, the formicamycin producer.</title>
        <authorList>
            <person name="Holmes N.A."/>
            <person name="Devine R."/>
            <person name="Qin Z."/>
            <person name="Seipke R.F."/>
            <person name="Wilkinson B."/>
            <person name="Hutchings M.I."/>
        </authorList>
    </citation>
    <scope>NUCLEOTIDE SEQUENCE [LARGE SCALE GENOMIC DNA]</scope>
    <source>
        <strain evidence="1 2">KY5</strain>
    </source>
</reference>
<proteinExistence type="predicted"/>
<protein>
    <submittedName>
        <fullName evidence="1">Uncharacterized protein</fullName>
    </submittedName>
</protein>
<organism evidence="1 2">
    <name type="scientific">Streptomyces formicae</name>
    <dbReference type="NCBI Taxonomy" id="1616117"/>
    <lineage>
        <taxon>Bacteria</taxon>
        <taxon>Bacillati</taxon>
        <taxon>Actinomycetota</taxon>
        <taxon>Actinomycetes</taxon>
        <taxon>Kitasatosporales</taxon>
        <taxon>Streptomycetaceae</taxon>
        <taxon>Streptomyces</taxon>
    </lineage>
</organism>
<dbReference type="KEGG" id="sfk:KY5_2573"/>
<accession>A0A291Q786</accession>
<dbReference type="EMBL" id="CP022685">
    <property type="protein sequence ID" value="ATL27591.1"/>
    <property type="molecule type" value="Genomic_DNA"/>
</dbReference>
<dbReference type="AlphaFoldDB" id="A0A291Q786"/>
<dbReference type="RefSeq" id="WP_098242389.1">
    <property type="nucleotide sequence ID" value="NZ_CP022685.1"/>
</dbReference>
<keyword evidence="2" id="KW-1185">Reference proteome</keyword>
<evidence type="ECO:0000313" key="1">
    <source>
        <dbReference type="EMBL" id="ATL27591.1"/>
    </source>
</evidence>
<evidence type="ECO:0000313" key="2">
    <source>
        <dbReference type="Proteomes" id="UP000221011"/>
    </source>
</evidence>